<name>A0A6J4Q4R1_9ACTN</name>
<proteinExistence type="predicted"/>
<dbReference type="AlphaFoldDB" id="A0A6J4Q4R1"/>
<feature type="compositionally biased region" description="Low complexity" evidence="1">
    <location>
        <begin position="331"/>
        <end position="342"/>
    </location>
</feature>
<gene>
    <name evidence="2" type="ORF">AVDCRST_MAG35-2753</name>
</gene>
<evidence type="ECO:0000256" key="1">
    <source>
        <dbReference type="SAM" id="MobiDB-lite"/>
    </source>
</evidence>
<organism evidence="2">
    <name type="scientific">uncultured Quadrisphaera sp</name>
    <dbReference type="NCBI Taxonomy" id="904978"/>
    <lineage>
        <taxon>Bacteria</taxon>
        <taxon>Bacillati</taxon>
        <taxon>Actinomycetota</taxon>
        <taxon>Actinomycetes</taxon>
        <taxon>Kineosporiales</taxon>
        <taxon>Kineosporiaceae</taxon>
        <taxon>Quadrisphaera</taxon>
        <taxon>environmental samples</taxon>
    </lineage>
</organism>
<feature type="compositionally biased region" description="Low complexity" evidence="1">
    <location>
        <begin position="182"/>
        <end position="194"/>
    </location>
</feature>
<feature type="compositionally biased region" description="Basic residues" evidence="1">
    <location>
        <begin position="265"/>
        <end position="282"/>
    </location>
</feature>
<sequence>DHPDPHPRGGASRGRSVVGPAGHRRHPRSRRGGRDRTLRRLGAGAGLREPAGARRRRRLAGLHPGGGPRARPPRREGAADHEPRRADPDLAEPGPGAGRGRLVGPRRRPLLGAARLRAPQRRAPDHRALRRRRGAQGRRGPHPRRPRDRRGDVLPVRRRQLELPLGHGGERGRARPVRRLPRGPAALPGRLGRALPRRPGLRVRLPAAPGGPHHPVRPGDPHRLGVPAVHRCAREAVPALRGGPGERAGQAPALDQPAPPGAPRPRGRAGRRGRPAARRPARARPGGGGPVPARPRHRLGPHRPDGRPRRQALRRPGVRRDARRLGGGLLAGRRPAGGSPAV</sequence>
<feature type="region of interest" description="Disordered" evidence="1">
    <location>
        <begin position="1"/>
        <end position="225"/>
    </location>
</feature>
<feature type="region of interest" description="Disordered" evidence="1">
    <location>
        <begin position="240"/>
        <end position="342"/>
    </location>
</feature>
<accession>A0A6J4Q4R1</accession>
<feature type="non-terminal residue" evidence="2">
    <location>
        <position position="1"/>
    </location>
</feature>
<feature type="compositionally biased region" description="Basic residues" evidence="1">
    <location>
        <begin position="22"/>
        <end position="31"/>
    </location>
</feature>
<feature type="non-terminal residue" evidence="2">
    <location>
        <position position="342"/>
    </location>
</feature>
<feature type="compositionally biased region" description="Basic and acidic residues" evidence="1">
    <location>
        <begin position="73"/>
        <end position="88"/>
    </location>
</feature>
<dbReference type="EMBL" id="CADCUY010000544">
    <property type="protein sequence ID" value="CAA9433319.1"/>
    <property type="molecule type" value="Genomic_DNA"/>
</dbReference>
<feature type="compositionally biased region" description="Basic residues" evidence="1">
    <location>
        <begin position="128"/>
        <end position="148"/>
    </location>
</feature>
<protein>
    <submittedName>
        <fullName evidence="2">Uncharacterized protein</fullName>
    </submittedName>
</protein>
<feature type="compositionally biased region" description="Low complexity" evidence="1">
    <location>
        <begin position="8"/>
        <end position="21"/>
    </location>
</feature>
<reference evidence="2" key="1">
    <citation type="submission" date="2020-02" db="EMBL/GenBank/DDBJ databases">
        <authorList>
            <person name="Meier V. D."/>
        </authorList>
    </citation>
    <scope>NUCLEOTIDE SEQUENCE</scope>
    <source>
        <strain evidence="2">AVDCRST_MAG35</strain>
    </source>
</reference>
<evidence type="ECO:0000313" key="2">
    <source>
        <dbReference type="EMBL" id="CAA9433319.1"/>
    </source>
</evidence>
<feature type="compositionally biased region" description="Low complexity" evidence="1">
    <location>
        <begin position="40"/>
        <end position="50"/>
    </location>
</feature>